<keyword evidence="4" id="KW-0560">Oxidoreductase</keyword>
<evidence type="ECO:0000256" key="4">
    <source>
        <dbReference type="ARBA" id="ARBA00023002"/>
    </source>
</evidence>
<dbReference type="AlphaFoldDB" id="C7IYC5"/>
<evidence type="ECO:0000256" key="1">
    <source>
        <dbReference type="ARBA" id="ARBA00010617"/>
    </source>
</evidence>
<evidence type="ECO:0000313" key="8">
    <source>
        <dbReference type="Proteomes" id="UP000000763"/>
    </source>
</evidence>
<evidence type="ECO:0000313" key="7">
    <source>
        <dbReference type="EMBL" id="BAH91563.1"/>
    </source>
</evidence>
<dbReference type="InterPro" id="IPR036396">
    <property type="entry name" value="Cyt_P450_sf"/>
</dbReference>
<accession>C7IYC5</accession>
<evidence type="ECO:0000256" key="5">
    <source>
        <dbReference type="ARBA" id="ARBA00023004"/>
    </source>
</evidence>
<dbReference type="GO" id="GO:0020037">
    <property type="term" value="F:heme binding"/>
    <property type="evidence" value="ECO:0007669"/>
    <property type="project" value="InterPro"/>
</dbReference>
<reference evidence="8" key="2">
    <citation type="journal article" date="2008" name="Nucleic Acids Res.">
        <title>The rice annotation project database (RAP-DB): 2008 update.</title>
        <authorList>
            <consortium name="The rice annotation project (RAP)"/>
        </authorList>
    </citation>
    <scope>GENOME REANNOTATION</scope>
    <source>
        <strain evidence="8">cv. Nipponbare</strain>
    </source>
</reference>
<dbReference type="GO" id="GO:0004497">
    <property type="term" value="F:monooxygenase activity"/>
    <property type="evidence" value="ECO:0007669"/>
    <property type="project" value="UniProtKB-KW"/>
</dbReference>
<dbReference type="InterPro" id="IPR001128">
    <property type="entry name" value="Cyt_P450"/>
</dbReference>
<feature type="non-terminal residue" evidence="7">
    <location>
        <position position="1"/>
    </location>
</feature>
<gene>
    <name evidence="7" type="ordered locus">Os02g0185400</name>
</gene>
<dbReference type="Pfam" id="PF00067">
    <property type="entry name" value="p450"/>
    <property type="match status" value="1"/>
</dbReference>
<dbReference type="Gene3D" id="1.10.630.10">
    <property type="entry name" value="Cytochrome P450"/>
    <property type="match status" value="1"/>
</dbReference>
<protein>
    <submittedName>
        <fullName evidence="7">Os02g0185400 protein</fullName>
    </submittedName>
</protein>
<organism evidence="7 8">
    <name type="scientific">Oryza sativa subsp. japonica</name>
    <name type="common">Rice</name>
    <dbReference type="NCBI Taxonomy" id="39947"/>
    <lineage>
        <taxon>Eukaryota</taxon>
        <taxon>Viridiplantae</taxon>
        <taxon>Streptophyta</taxon>
        <taxon>Embryophyta</taxon>
        <taxon>Tracheophyta</taxon>
        <taxon>Spermatophyta</taxon>
        <taxon>Magnoliopsida</taxon>
        <taxon>Liliopsida</taxon>
        <taxon>Poales</taxon>
        <taxon>Poaceae</taxon>
        <taxon>BOP clade</taxon>
        <taxon>Oryzoideae</taxon>
        <taxon>Oryzeae</taxon>
        <taxon>Oryzinae</taxon>
        <taxon>Oryza</taxon>
        <taxon>Oryza sativa</taxon>
    </lineage>
</organism>
<name>C7IYC5_ORYSJ</name>
<dbReference type="PANTHER" id="PTHR47953:SF5">
    <property type="entry name" value="CYTOCHROME P450 71AV8-LIKE"/>
    <property type="match status" value="1"/>
</dbReference>
<evidence type="ECO:0000256" key="2">
    <source>
        <dbReference type="ARBA" id="ARBA00022617"/>
    </source>
</evidence>
<dbReference type="KEGG" id="dosa:Os02g0185400"/>
<sequence length="67" mass="7632">AMAELIMNPRTMLKAQAELRDALQGKQIVSEYDLVKLKYLKLIIKETLRLHPVVPLLLPREGMSGDM</sequence>
<keyword evidence="5" id="KW-0408">Iron</keyword>
<dbReference type="InterPro" id="IPR052306">
    <property type="entry name" value="CYP450_71D"/>
</dbReference>
<comment type="similarity">
    <text evidence="1">Belongs to the cytochrome P450 family.</text>
</comment>
<keyword evidence="2" id="KW-0349">Heme</keyword>
<evidence type="ECO:0000256" key="6">
    <source>
        <dbReference type="ARBA" id="ARBA00023033"/>
    </source>
</evidence>
<dbReference type="GO" id="GO:0005506">
    <property type="term" value="F:iron ion binding"/>
    <property type="evidence" value="ECO:0007669"/>
    <property type="project" value="InterPro"/>
</dbReference>
<dbReference type="GO" id="GO:0016705">
    <property type="term" value="F:oxidoreductase activity, acting on paired donors, with incorporation or reduction of molecular oxygen"/>
    <property type="evidence" value="ECO:0007669"/>
    <property type="project" value="InterPro"/>
</dbReference>
<dbReference type="PANTHER" id="PTHR47953">
    <property type="entry name" value="OS08G0105600 PROTEIN"/>
    <property type="match status" value="1"/>
</dbReference>
<dbReference type="SUPFAM" id="SSF48264">
    <property type="entry name" value="Cytochrome P450"/>
    <property type="match status" value="1"/>
</dbReference>
<dbReference type="Proteomes" id="UP000000763">
    <property type="component" value="Chromosome 2"/>
</dbReference>
<keyword evidence="6" id="KW-0503">Monooxygenase</keyword>
<evidence type="ECO:0000256" key="3">
    <source>
        <dbReference type="ARBA" id="ARBA00022723"/>
    </source>
</evidence>
<reference evidence="7 8" key="1">
    <citation type="journal article" date="2005" name="Nature">
        <title>The map-based sequence of the rice genome.</title>
        <authorList>
            <consortium name="International rice genome sequencing project (IRGSP)"/>
            <person name="Matsumoto T."/>
            <person name="Wu J."/>
            <person name="Kanamori H."/>
            <person name="Katayose Y."/>
            <person name="Fujisawa M."/>
            <person name="Namiki N."/>
            <person name="Mizuno H."/>
            <person name="Yamamoto K."/>
            <person name="Antonio B.A."/>
            <person name="Baba T."/>
            <person name="Sakata K."/>
            <person name="Nagamura Y."/>
            <person name="Aoki H."/>
            <person name="Arikawa K."/>
            <person name="Arita K."/>
            <person name="Bito T."/>
            <person name="Chiden Y."/>
            <person name="Fujitsuka N."/>
            <person name="Fukunaka R."/>
            <person name="Hamada M."/>
            <person name="Harada C."/>
            <person name="Hayashi A."/>
            <person name="Hijishita S."/>
            <person name="Honda M."/>
            <person name="Hosokawa S."/>
            <person name="Ichikawa Y."/>
            <person name="Idonuma A."/>
            <person name="Iijima M."/>
            <person name="Ikeda M."/>
            <person name="Ikeno M."/>
            <person name="Ito K."/>
            <person name="Ito S."/>
            <person name="Ito T."/>
            <person name="Ito Y."/>
            <person name="Ito Y."/>
            <person name="Iwabuchi A."/>
            <person name="Kamiya K."/>
            <person name="Karasawa W."/>
            <person name="Kurita K."/>
            <person name="Katagiri S."/>
            <person name="Kikuta A."/>
            <person name="Kobayashi H."/>
            <person name="Kobayashi N."/>
            <person name="Machita K."/>
            <person name="Maehara T."/>
            <person name="Masukawa M."/>
            <person name="Mizubayashi T."/>
            <person name="Mukai Y."/>
            <person name="Nagasaki H."/>
            <person name="Nagata Y."/>
            <person name="Naito S."/>
            <person name="Nakashima M."/>
            <person name="Nakama Y."/>
            <person name="Nakamichi Y."/>
            <person name="Nakamura M."/>
            <person name="Meguro A."/>
            <person name="Negishi M."/>
            <person name="Ohta I."/>
            <person name="Ohta T."/>
            <person name="Okamoto M."/>
            <person name="Ono N."/>
            <person name="Saji S."/>
            <person name="Sakaguchi M."/>
            <person name="Sakai K."/>
            <person name="Shibata M."/>
            <person name="Shimokawa T."/>
            <person name="Song J."/>
            <person name="Takazaki Y."/>
            <person name="Terasawa K."/>
            <person name="Tsugane M."/>
            <person name="Tsuji K."/>
            <person name="Ueda S."/>
            <person name="Waki K."/>
            <person name="Yamagata H."/>
            <person name="Yamamoto M."/>
            <person name="Yamamoto S."/>
            <person name="Yamane H."/>
            <person name="Yoshiki S."/>
            <person name="Yoshihara R."/>
            <person name="Yukawa K."/>
            <person name="Zhong H."/>
            <person name="Yano M."/>
            <person name="Yuan Q."/>
            <person name="Ouyang S."/>
            <person name="Liu J."/>
            <person name="Jones K.M."/>
            <person name="Gansberger K."/>
            <person name="Moffat K."/>
            <person name="Hill J."/>
            <person name="Bera J."/>
            <person name="Fadrosh D."/>
            <person name="Jin S."/>
            <person name="Johri S."/>
            <person name="Kim M."/>
            <person name="Overton L."/>
            <person name="Reardon M."/>
            <person name="Tsitrin T."/>
            <person name="Vuong H."/>
            <person name="Weaver B."/>
            <person name="Ciecko A."/>
            <person name="Tallon L."/>
            <person name="Jackson J."/>
            <person name="Pai G."/>
            <person name="Aken S.V."/>
            <person name="Utterback T."/>
            <person name="Reidmuller S."/>
            <person name="Feldblyum T."/>
            <person name="Hsiao J."/>
            <person name="Zismann V."/>
            <person name="Iobst S."/>
            <person name="de Vazeille A.R."/>
            <person name="Buell C.R."/>
            <person name="Ying K."/>
            <person name="Li Y."/>
            <person name="Lu T."/>
            <person name="Huang Y."/>
            <person name="Zhao Q."/>
            <person name="Feng Q."/>
            <person name="Zhang L."/>
            <person name="Zhu J."/>
            <person name="Weng Q."/>
            <person name="Mu J."/>
            <person name="Lu Y."/>
            <person name="Fan D."/>
            <person name="Liu Y."/>
            <person name="Guan J."/>
            <person name="Zhang Y."/>
            <person name="Yu S."/>
            <person name="Liu X."/>
            <person name="Zhang Y."/>
            <person name="Hong G."/>
            <person name="Han B."/>
            <person name="Choisne N."/>
            <person name="Demange N."/>
            <person name="Orjeda G."/>
            <person name="Samain S."/>
            <person name="Cattolico L."/>
            <person name="Pelletier E."/>
            <person name="Couloux A."/>
            <person name="Segurens B."/>
            <person name="Wincker P."/>
            <person name="D'Hont A."/>
            <person name="Scarpelli C."/>
            <person name="Weissenbach J."/>
            <person name="Salanoubat M."/>
            <person name="Quetier F."/>
            <person name="Yu Y."/>
            <person name="Kim H.R."/>
            <person name="Rambo T."/>
            <person name="Currie J."/>
            <person name="Collura K."/>
            <person name="Luo M."/>
            <person name="Yang T."/>
            <person name="Ammiraju J.S.S."/>
            <person name="Engler F."/>
            <person name="Soderlund C."/>
            <person name="Wing R.A."/>
            <person name="Palmer L.E."/>
            <person name="de la Bastide M."/>
            <person name="Spiegel L."/>
            <person name="Nascimento L."/>
            <person name="Zutavern T."/>
            <person name="O'Shaughnessy A."/>
            <person name="Dike S."/>
            <person name="Dedhia N."/>
            <person name="Preston R."/>
            <person name="Balija V."/>
            <person name="McCombie W.R."/>
            <person name="Chow T."/>
            <person name="Chen H."/>
            <person name="Chung M."/>
            <person name="Chen C."/>
            <person name="Shaw J."/>
            <person name="Wu H."/>
            <person name="Hsiao K."/>
            <person name="Chao Y."/>
            <person name="Chu M."/>
            <person name="Cheng C."/>
            <person name="Hour A."/>
            <person name="Lee P."/>
            <person name="Lin S."/>
            <person name="Lin Y."/>
            <person name="Liou J."/>
            <person name="Liu S."/>
            <person name="Hsing Y."/>
            <person name="Raghuvanshi S."/>
            <person name="Mohanty A."/>
            <person name="Bharti A.K."/>
            <person name="Gaur A."/>
            <person name="Gupta V."/>
            <person name="Kumar D."/>
            <person name="Ravi V."/>
            <person name="Vij S."/>
            <person name="Kapur A."/>
            <person name="Khurana P."/>
            <person name="Khurana P."/>
            <person name="Khurana J.P."/>
            <person name="Tyagi A.K."/>
            <person name="Gaikwad K."/>
            <person name="Singh A."/>
            <person name="Dalal V."/>
            <person name="Srivastava S."/>
            <person name="Dixit A."/>
            <person name="Pal A.K."/>
            <person name="Ghazi I.A."/>
            <person name="Yadav M."/>
            <person name="Pandit A."/>
            <person name="Bhargava A."/>
            <person name="Sureshbabu K."/>
            <person name="Batra K."/>
            <person name="Sharma T.R."/>
            <person name="Mohapatra T."/>
            <person name="Singh N.K."/>
            <person name="Messing J."/>
            <person name="Nelson A.B."/>
            <person name="Fuks G."/>
            <person name="Kavchok S."/>
            <person name="Keizer G."/>
            <person name="Linton E."/>
            <person name="Llaca V."/>
            <person name="Song R."/>
            <person name="Tanyolac B."/>
            <person name="Young S."/>
            <person name="Ho-Il K."/>
            <person name="Hahn J.H."/>
            <person name="Sangsakoo G."/>
            <person name="Vanavichit A."/>
            <person name="de Mattos Luiz.A.T."/>
            <person name="Zimmer P.D."/>
            <person name="Malone G."/>
            <person name="Dellagostin O."/>
            <person name="de Oliveira A.C."/>
            <person name="Bevan M."/>
            <person name="Bancroft I."/>
            <person name="Minx P."/>
            <person name="Cordum H."/>
            <person name="Wilson R."/>
            <person name="Cheng Z."/>
            <person name="Jin W."/>
            <person name="Jiang J."/>
            <person name="Leong S.A."/>
            <person name="Iwama H."/>
            <person name="Gojobori T."/>
            <person name="Itoh T."/>
            <person name="Niimura Y."/>
            <person name="Fujii Y."/>
            <person name="Habara T."/>
            <person name="Sakai H."/>
            <person name="Sato Y."/>
            <person name="Wilson G."/>
            <person name="Kumar K."/>
            <person name="McCouch S."/>
            <person name="Juretic N."/>
            <person name="Hoen D."/>
            <person name="Wright S."/>
            <person name="Bruskiewich R."/>
            <person name="Bureau T."/>
            <person name="Miyao A."/>
            <person name="Hirochika H."/>
            <person name="Nishikawa T."/>
            <person name="Kadowaki K."/>
            <person name="Sugiura M."/>
            <person name="Burr B."/>
            <person name="Sasaki T."/>
        </authorList>
    </citation>
    <scope>NUCLEOTIDE SEQUENCE [LARGE SCALE GENOMIC DNA]</scope>
    <source>
        <strain evidence="8">cv. Nipponbare</strain>
    </source>
</reference>
<keyword evidence="3" id="KW-0479">Metal-binding</keyword>
<proteinExistence type="inferred from homology"/>
<dbReference type="EMBL" id="AP008208">
    <property type="protein sequence ID" value="BAH91563.1"/>
    <property type="molecule type" value="Genomic_DNA"/>
</dbReference>